<proteinExistence type="predicted"/>
<organism evidence="1">
    <name type="scientific">uncultured prokaryote</name>
    <dbReference type="NCBI Taxonomy" id="198431"/>
    <lineage>
        <taxon>unclassified sequences</taxon>
        <taxon>environmental samples</taxon>
    </lineage>
</organism>
<evidence type="ECO:0000313" key="1">
    <source>
        <dbReference type="EMBL" id="CRY96685.1"/>
    </source>
</evidence>
<accession>A0A0H5Q5G0</accession>
<protein>
    <submittedName>
        <fullName evidence="1">Uncharacterized protein</fullName>
    </submittedName>
</protein>
<dbReference type="EMBL" id="LN853787">
    <property type="protein sequence ID" value="CRY96685.1"/>
    <property type="molecule type" value="Genomic_DNA"/>
</dbReference>
<reference evidence="1" key="2">
    <citation type="submission" date="2015-07" db="EMBL/GenBank/DDBJ databases">
        <title>Plasmids, circular viruses and viroids from rat gut.</title>
        <authorList>
            <person name="Jorgensen T.J."/>
            <person name="Hansen M.A."/>
            <person name="Xu Z."/>
            <person name="Tabak M.A."/>
            <person name="Sorensen S.J."/>
            <person name="Hansen L.H."/>
        </authorList>
    </citation>
    <scope>NUCLEOTIDE SEQUENCE</scope>
    <source>
        <strain evidence="1">RGFK1214</strain>
    </source>
</reference>
<name>A0A0H5Q5G0_9ZZZZ</name>
<dbReference type="AlphaFoldDB" id="A0A0H5Q5G0"/>
<reference evidence="1" key="1">
    <citation type="submission" date="2015-06" db="EMBL/GenBank/DDBJ databases">
        <authorList>
            <person name="Joergensen T."/>
        </authorList>
    </citation>
    <scope>NUCLEOTIDE SEQUENCE</scope>
    <source>
        <strain evidence="1">RGFK1214</strain>
    </source>
</reference>
<sequence length="46" mass="5066">MIGPTFIAWLQKKNPASTGIDRGEIHINRYVRGKQICGYGQCTATA</sequence>